<dbReference type="PANTHER" id="PTHR30290">
    <property type="entry name" value="PERIPLASMIC BINDING COMPONENT OF ABC TRANSPORTER"/>
    <property type="match status" value="1"/>
</dbReference>
<dbReference type="EMBL" id="BAABIC010000008">
    <property type="protein sequence ID" value="GAA4690353.1"/>
    <property type="molecule type" value="Genomic_DNA"/>
</dbReference>
<evidence type="ECO:0000313" key="5">
    <source>
        <dbReference type="Proteomes" id="UP001500325"/>
    </source>
</evidence>
<name>A0ABP8WIB9_9PSEU</name>
<evidence type="ECO:0000256" key="2">
    <source>
        <dbReference type="SAM" id="SignalP"/>
    </source>
</evidence>
<evidence type="ECO:0000256" key="1">
    <source>
        <dbReference type="SAM" id="MobiDB-lite"/>
    </source>
</evidence>
<dbReference type="SUPFAM" id="SSF53850">
    <property type="entry name" value="Periplasmic binding protein-like II"/>
    <property type="match status" value="1"/>
</dbReference>
<organism evidence="4 5">
    <name type="scientific">Pseudonocardia yuanmonensis</name>
    <dbReference type="NCBI Taxonomy" id="1095914"/>
    <lineage>
        <taxon>Bacteria</taxon>
        <taxon>Bacillati</taxon>
        <taxon>Actinomycetota</taxon>
        <taxon>Actinomycetes</taxon>
        <taxon>Pseudonocardiales</taxon>
        <taxon>Pseudonocardiaceae</taxon>
        <taxon>Pseudonocardia</taxon>
    </lineage>
</organism>
<sequence>MSGWARRTLLVVGACLLTLLAACTDAPVEQPAPPQPAPPPTAVRATEVVVGVDDLGAGFNPHLLADRSPVTQALATLVLPSVFRPDAEGDLQLDRTVATSAEVVSTSPFTVSYELNVQASWSSNSPIAAEDFVYLWQQMRTQPGTVDAEGYRHVTDVRSRAGGKAVDVVFDEPYPQWQHLFSGLLPAQILKDAPGSWTGALQGGLPASGGPFRVAAVDRARGEVTLVRNDLYWATPATLDQIVLRRLGPQTLAEGLRVGDVDVAMPTAGPEVTEALAPLGGAVTTTPAPRATVTDLALRSDYGPLSDVRVRQAVGALLDRERIRAAVAPAALPADAFGLAPSQPGYAPTAPAGGPARTDPAAAERLLTEAGYTRAADGAWTLGNTPLSLVIAAGAERTTDVDVAEAVAEQLRAAGIEVQVVAPPAADLFTQRAVVATPPSTSAPTSAPSSATPSPGTAPTTGPTPAPTTAPTTGSATASGAPATTSAPPSGTAAPNATVRADILVLPRAVGGPLGPQLASAYGCPDPTPTLPAPPALPNGFCSATLQPVLESLATAAVPDPEQLATAERVLWAQLPVLPLFQQVSLLVSTTPGAAATGFGPGPLGTGPLTGAQRWSAPVS</sequence>
<dbReference type="CDD" id="cd08501">
    <property type="entry name" value="PBP2_Lpqw"/>
    <property type="match status" value="1"/>
</dbReference>
<protein>
    <recommendedName>
        <fullName evidence="3">Solute-binding protein family 5 domain-containing protein</fullName>
    </recommendedName>
</protein>
<feature type="signal peptide" evidence="2">
    <location>
        <begin position="1"/>
        <end position="21"/>
    </location>
</feature>
<dbReference type="Proteomes" id="UP001500325">
    <property type="component" value="Unassembled WGS sequence"/>
</dbReference>
<dbReference type="PROSITE" id="PS51257">
    <property type="entry name" value="PROKAR_LIPOPROTEIN"/>
    <property type="match status" value="1"/>
</dbReference>
<dbReference type="Gene3D" id="3.40.190.10">
    <property type="entry name" value="Periplasmic binding protein-like II"/>
    <property type="match status" value="1"/>
</dbReference>
<proteinExistence type="predicted"/>
<feature type="chain" id="PRO_5046728275" description="Solute-binding protein family 5 domain-containing protein" evidence="2">
    <location>
        <begin position="22"/>
        <end position="620"/>
    </location>
</feature>
<feature type="domain" description="Solute-binding protein family 5" evidence="3">
    <location>
        <begin position="97"/>
        <end position="429"/>
    </location>
</feature>
<keyword evidence="2" id="KW-0732">Signal</keyword>
<dbReference type="InterPro" id="IPR000914">
    <property type="entry name" value="SBP_5_dom"/>
</dbReference>
<dbReference type="PANTHER" id="PTHR30290:SF65">
    <property type="entry name" value="MONOACYL PHOSPHATIDYLINOSITOL TETRAMANNOSIDE-BINDING PROTEIN LPQW-RELATED"/>
    <property type="match status" value="1"/>
</dbReference>
<dbReference type="Gene3D" id="3.90.76.10">
    <property type="entry name" value="Dipeptide-binding Protein, Domain 1"/>
    <property type="match status" value="1"/>
</dbReference>
<dbReference type="InterPro" id="IPR039424">
    <property type="entry name" value="SBP_5"/>
</dbReference>
<dbReference type="Gene3D" id="3.10.105.10">
    <property type="entry name" value="Dipeptide-binding Protein, Domain 3"/>
    <property type="match status" value="1"/>
</dbReference>
<feature type="compositionally biased region" description="Low complexity" evidence="1">
    <location>
        <begin position="437"/>
        <end position="461"/>
    </location>
</feature>
<keyword evidence="5" id="KW-1185">Reference proteome</keyword>
<evidence type="ECO:0000313" key="4">
    <source>
        <dbReference type="EMBL" id="GAA4690353.1"/>
    </source>
</evidence>
<dbReference type="RefSeq" id="WP_345380974.1">
    <property type="nucleotide sequence ID" value="NZ_BAABIC010000008.1"/>
</dbReference>
<accession>A0ABP8WIB9</accession>
<feature type="region of interest" description="Disordered" evidence="1">
    <location>
        <begin position="597"/>
        <end position="620"/>
    </location>
</feature>
<feature type="region of interest" description="Disordered" evidence="1">
    <location>
        <begin position="437"/>
        <end position="495"/>
    </location>
</feature>
<reference evidence="5" key="1">
    <citation type="journal article" date="2019" name="Int. J. Syst. Evol. Microbiol.">
        <title>The Global Catalogue of Microorganisms (GCM) 10K type strain sequencing project: providing services to taxonomists for standard genome sequencing and annotation.</title>
        <authorList>
            <consortium name="The Broad Institute Genomics Platform"/>
            <consortium name="The Broad Institute Genome Sequencing Center for Infectious Disease"/>
            <person name="Wu L."/>
            <person name="Ma J."/>
        </authorList>
    </citation>
    <scope>NUCLEOTIDE SEQUENCE [LARGE SCALE GENOMIC DNA]</scope>
    <source>
        <strain evidence="5">JCM 18055</strain>
    </source>
</reference>
<gene>
    <name evidence="4" type="ORF">GCM10023215_28780</name>
</gene>
<feature type="compositionally biased region" description="Low complexity" evidence="1">
    <location>
        <begin position="469"/>
        <end position="495"/>
    </location>
</feature>
<evidence type="ECO:0000259" key="3">
    <source>
        <dbReference type="Pfam" id="PF00496"/>
    </source>
</evidence>
<dbReference type="Pfam" id="PF00496">
    <property type="entry name" value="SBP_bac_5"/>
    <property type="match status" value="1"/>
</dbReference>
<comment type="caution">
    <text evidence="4">The sequence shown here is derived from an EMBL/GenBank/DDBJ whole genome shotgun (WGS) entry which is preliminary data.</text>
</comment>